<gene>
    <name evidence="1" type="ORF">DRP44_06460</name>
</gene>
<dbReference type="AlphaFoldDB" id="A0A660S6C6"/>
<reference evidence="1 2" key="1">
    <citation type="submission" date="2018-06" db="EMBL/GenBank/DDBJ databases">
        <title>Extensive metabolic versatility and redundancy in microbially diverse, dynamic hydrothermal sediments.</title>
        <authorList>
            <person name="Dombrowski N."/>
            <person name="Teske A."/>
            <person name="Baker B.J."/>
        </authorList>
    </citation>
    <scope>NUCLEOTIDE SEQUENCE [LARGE SCALE GENOMIC DNA]</scope>
    <source>
        <strain evidence="1">B35_G9</strain>
    </source>
</reference>
<name>A0A660S6C6_UNCT6</name>
<evidence type="ECO:0000313" key="2">
    <source>
        <dbReference type="Proteomes" id="UP000282321"/>
    </source>
</evidence>
<feature type="non-terminal residue" evidence="1">
    <location>
        <position position="386"/>
    </location>
</feature>
<accession>A0A660S6C6</accession>
<comment type="caution">
    <text evidence="1">The sequence shown here is derived from an EMBL/GenBank/DDBJ whole genome shotgun (WGS) entry which is preliminary data.</text>
</comment>
<protein>
    <submittedName>
        <fullName evidence="1">Uncharacterized protein</fullName>
    </submittedName>
</protein>
<dbReference type="EMBL" id="QNBC01000093">
    <property type="protein sequence ID" value="RKX65391.1"/>
    <property type="molecule type" value="Genomic_DNA"/>
</dbReference>
<organism evidence="1 2">
    <name type="scientific">candidate division TA06 bacterium</name>
    <dbReference type="NCBI Taxonomy" id="2250710"/>
    <lineage>
        <taxon>Bacteria</taxon>
        <taxon>Bacteria division TA06</taxon>
    </lineage>
</organism>
<sequence>MKRTVFIVVLLVLSIGIPMLAESNDSLSTESENPVLQNQELKLPWYKNMNYTLGYNGGLCWVGRDLNYYYDSISIYDYLFGEITRIVGEIYWLNSIEAGVSIPDKSRIIDVGLGYGMENIVGDLHFTCYNFRVGRLKKFYLYISYSDLKLNNIIPGLELNYSPVYGTEYNYDTTGVLETRNIRRDLIGGGIYLKFCNTNKNKKRSVFDPYLMIKIAGSHEIYNTSPNRDIRKKELNVWYAGIYEGFNLNITGRKETNYFHTNGRTKDSTEENLNPALYQQEIKLPWYKEMNYTFGYNIGLCLRGADLDYYPYGGVDIGGNVAGKFYWLNSIEAGVRIPIDNKIIETGLGYGWANINSGNFETRFPDTLVNNITVNSAELGIGNISK</sequence>
<dbReference type="Proteomes" id="UP000282321">
    <property type="component" value="Unassembled WGS sequence"/>
</dbReference>
<proteinExistence type="predicted"/>
<evidence type="ECO:0000313" key="1">
    <source>
        <dbReference type="EMBL" id="RKX65391.1"/>
    </source>
</evidence>